<evidence type="ECO:0000256" key="9">
    <source>
        <dbReference type="ARBA" id="ARBA00023306"/>
    </source>
</evidence>
<evidence type="ECO:0000256" key="2">
    <source>
        <dbReference type="ARBA" id="ARBA00006657"/>
    </source>
</evidence>
<dbReference type="GO" id="GO:0051301">
    <property type="term" value="P:cell division"/>
    <property type="evidence" value="ECO:0007669"/>
    <property type="project" value="UniProtKB-UniRule"/>
</dbReference>
<evidence type="ECO:0000256" key="4">
    <source>
        <dbReference type="ARBA" id="ARBA00022618"/>
    </source>
</evidence>
<dbReference type="CDD" id="cd00798">
    <property type="entry name" value="INT_XerDC_C"/>
    <property type="match status" value="1"/>
</dbReference>
<evidence type="ECO:0000256" key="1">
    <source>
        <dbReference type="ARBA" id="ARBA00004496"/>
    </source>
</evidence>
<dbReference type="Gene3D" id="1.10.443.10">
    <property type="entry name" value="Intergrase catalytic core"/>
    <property type="match status" value="1"/>
</dbReference>
<evidence type="ECO:0000256" key="11">
    <source>
        <dbReference type="NCBIfam" id="TIGR02224"/>
    </source>
</evidence>
<dbReference type="NCBIfam" id="TIGR02224">
    <property type="entry name" value="recomb_XerC"/>
    <property type="match status" value="1"/>
</dbReference>
<evidence type="ECO:0000256" key="8">
    <source>
        <dbReference type="ARBA" id="ARBA00023172"/>
    </source>
</evidence>
<dbReference type="InterPro" id="IPR011931">
    <property type="entry name" value="Recomb_XerC"/>
</dbReference>
<keyword evidence="8 10" id="KW-0233">DNA recombination</keyword>
<dbReference type="Pfam" id="PF00589">
    <property type="entry name" value="Phage_integrase"/>
    <property type="match status" value="1"/>
</dbReference>
<keyword evidence="4 10" id="KW-0132">Cell division</keyword>
<dbReference type="PROSITE" id="PS51898">
    <property type="entry name" value="TYR_RECOMBINASE"/>
    <property type="match status" value="1"/>
</dbReference>
<dbReference type="InterPro" id="IPR050090">
    <property type="entry name" value="Tyrosine_recombinase_XerCD"/>
</dbReference>
<keyword evidence="9 10" id="KW-0131">Cell cycle</keyword>
<dbReference type="InterPro" id="IPR011010">
    <property type="entry name" value="DNA_brk_join_enz"/>
</dbReference>
<dbReference type="GO" id="GO:0003677">
    <property type="term" value="F:DNA binding"/>
    <property type="evidence" value="ECO:0007669"/>
    <property type="project" value="UniProtKB-UniRule"/>
</dbReference>
<feature type="active site" evidence="10">
    <location>
        <position position="172"/>
    </location>
</feature>
<name>A0A1I3BC60_9LACT</name>
<keyword evidence="6 10" id="KW-0229">DNA integration</keyword>
<proteinExistence type="inferred from homology"/>
<evidence type="ECO:0000256" key="5">
    <source>
        <dbReference type="ARBA" id="ARBA00022829"/>
    </source>
</evidence>
<dbReference type="PROSITE" id="PS51900">
    <property type="entry name" value="CB"/>
    <property type="match status" value="1"/>
</dbReference>
<evidence type="ECO:0000256" key="7">
    <source>
        <dbReference type="ARBA" id="ARBA00023125"/>
    </source>
</evidence>
<evidence type="ECO:0000259" key="13">
    <source>
        <dbReference type="PROSITE" id="PS51900"/>
    </source>
</evidence>
<dbReference type="InterPro" id="IPR002104">
    <property type="entry name" value="Integrase_catalytic"/>
</dbReference>
<evidence type="ECO:0000259" key="12">
    <source>
        <dbReference type="PROSITE" id="PS51898"/>
    </source>
</evidence>
<dbReference type="HAMAP" id="MF_01808">
    <property type="entry name" value="Recomb_XerC_XerD"/>
    <property type="match status" value="1"/>
</dbReference>
<evidence type="ECO:0000313" key="15">
    <source>
        <dbReference type="Proteomes" id="UP000198668"/>
    </source>
</evidence>
<feature type="active site" evidence="10">
    <location>
        <position position="245"/>
    </location>
</feature>
<dbReference type="GO" id="GO:0009037">
    <property type="term" value="F:tyrosine-based site-specific recombinase activity"/>
    <property type="evidence" value="ECO:0007669"/>
    <property type="project" value="UniProtKB-UniRule"/>
</dbReference>
<protein>
    <recommendedName>
        <fullName evidence="10 11">Tyrosine recombinase XerC</fullName>
    </recommendedName>
</protein>
<feature type="active site" evidence="10">
    <location>
        <position position="248"/>
    </location>
</feature>
<keyword evidence="7 10" id="KW-0238">DNA-binding</keyword>
<evidence type="ECO:0000313" key="14">
    <source>
        <dbReference type="EMBL" id="SFH59730.1"/>
    </source>
</evidence>
<dbReference type="Pfam" id="PF02899">
    <property type="entry name" value="Phage_int_SAM_1"/>
    <property type="match status" value="1"/>
</dbReference>
<dbReference type="Proteomes" id="UP000198668">
    <property type="component" value="Unassembled WGS sequence"/>
</dbReference>
<evidence type="ECO:0000256" key="10">
    <source>
        <dbReference type="HAMAP-Rule" id="MF_01808"/>
    </source>
</evidence>
<feature type="active site" evidence="10">
    <location>
        <position position="271"/>
    </location>
</feature>
<dbReference type="PANTHER" id="PTHR30349:SF77">
    <property type="entry name" value="TYROSINE RECOMBINASE XERC"/>
    <property type="match status" value="1"/>
</dbReference>
<comment type="similarity">
    <text evidence="2 10">Belongs to the 'phage' integrase family. XerC subfamily.</text>
</comment>
<sequence length="299" mass="34900">MNNQELMTFFLNYLISERDYSILTKKAYEEDILYFASFLKRTGEESFTAVTVQDVRIYLGELNEQQLSRNSVSRKISSLRAFYQFLLRNQIVESNPFSYVQMKKKTLRLPKFFYEKELDALFEAVEGDSPLDHRNAALLEILYGTGIRVSECRNIEMNDIDFDMSVLLIHGKGNKERYVPFGHYATEALRTYLEKGRTLLMKKHHKEHPFLFVNHYGDPITSAGIEYVLNQIIKKSSLTSDIHPHMLRHTFATHLLNNGADMRTVQELLGHASLSSTQIYAHVTKEHLQKDYRHFHPRA</sequence>
<comment type="subunit">
    <text evidence="10">Forms a cyclic heterotetrameric complex composed of two molecules of XerC and two molecules of XerD.</text>
</comment>
<dbReference type="AlphaFoldDB" id="A0A1I3BC60"/>
<dbReference type="SUPFAM" id="SSF56349">
    <property type="entry name" value="DNA breaking-rejoining enzymes"/>
    <property type="match status" value="1"/>
</dbReference>
<comment type="function">
    <text evidence="10">Site-specific tyrosine recombinase, which acts by catalyzing the cutting and rejoining of the recombining DNA molecules. The XerC-XerD complex is essential to convert dimers of the bacterial chromosome into monomers to permit their segregation at cell division. It also contributes to the segregational stability of plasmids.</text>
</comment>
<keyword evidence="15" id="KW-1185">Reference proteome</keyword>
<reference evidence="14 15" key="1">
    <citation type="submission" date="2016-10" db="EMBL/GenBank/DDBJ databases">
        <authorList>
            <person name="de Groot N.N."/>
        </authorList>
    </citation>
    <scope>NUCLEOTIDE SEQUENCE [LARGE SCALE GENOMIC DNA]</scope>
    <source>
        <strain evidence="14 15">DSM 27630</strain>
    </source>
</reference>
<dbReference type="InterPro" id="IPR010998">
    <property type="entry name" value="Integrase_recombinase_N"/>
</dbReference>
<dbReference type="InterPro" id="IPR044068">
    <property type="entry name" value="CB"/>
</dbReference>
<keyword evidence="5 10" id="KW-0159">Chromosome partition</keyword>
<feature type="domain" description="Tyr recombinase" evidence="12">
    <location>
        <begin position="108"/>
        <end position="293"/>
    </location>
</feature>
<feature type="active site" evidence="10">
    <location>
        <position position="148"/>
    </location>
</feature>
<dbReference type="GO" id="GO:0006313">
    <property type="term" value="P:DNA transposition"/>
    <property type="evidence" value="ECO:0007669"/>
    <property type="project" value="UniProtKB-UniRule"/>
</dbReference>
<evidence type="ECO:0000256" key="3">
    <source>
        <dbReference type="ARBA" id="ARBA00022490"/>
    </source>
</evidence>
<keyword evidence="3 10" id="KW-0963">Cytoplasm</keyword>
<feature type="domain" description="Core-binding (CB)" evidence="13">
    <location>
        <begin position="1"/>
        <end position="87"/>
    </location>
</feature>
<comment type="subcellular location">
    <subcellularLocation>
        <location evidence="1 10">Cytoplasm</location>
    </subcellularLocation>
</comment>
<dbReference type="GO" id="GO:0005737">
    <property type="term" value="C:cytoplasm"/>
    <property type="evidence" value="ECO:0007669"/>
    <property type="project" value="UniProtKB-SubCell"/>
</dbReference>
<evidence type="ECO:0000256" key="6">
    <source>
        <dbReference type="ARBA" id="ARBA00022908"/>
    </source>
</evidence>
<feature type="active site" description="O-(3'-phospho-DNA)-tyrosine intermediate" evidence="10">
    <location>
        <position position="280"/>
    </location>
</feature>
<dbReference type="InterPro" id="IPR004107">
    <property type="entry name" value="Integrase_SAM-like_N"/>
</dbReference>
<dbReference type="EMBL" id="FOQE01000005">
    <property type="protein sequence ID" value="SFH59730.1"/>
    <property type="molecule type" value="Genomic_DNA"/>
</dbReference>
<dbReference type="GO" id="GO:0007059">
    <property type="term" value="P:chromosome segregation"/>
    <property type="evidence" value="ECO:0007669"/>
    <property type="project" value="UniProtKB-UniRule"/>
</dbReference>
<accession>A0A1I3BC60</accession>
<dbReference type="InterPro" id="IPR013762">
    <property type="entry name" value="Integrase-like_cat_sf"/>
</dbReference>
<dbReference type="InterPro" id="IPR023009">
    <property type="entry name" value="Tyrosine_recombinase_XerC/XerD"/>
</dbReference>
<dbReference type="PANTHER" id="PTHR30349">
    <property type="entry name" value="PHAGE INTEGRASE-RELATED"/>
    <property type="match status" value="1"/>
</dbReference>
<dbReference type="Gene3D" id="1.10.150.130">
    <property type="match status" value="1"/>
</dbReference>
<gene>
    <name evidence="10" type="primary">xerC</name>
    <name evidence="14" type="ORF">SAMN04489868_10575</name>
</gene>
<organism evidence="14 15">
    <name type="scientific">Pisciglobus halotolerans</name>
    <dbReference type="NCBI Taxonomy" id="745365"/>
    <lineage>
        <taxon>Bacteria</taxon>
        <taxon>Bacillati</taxon>
        <taxon>Bacillota</taxon>
        <taxon>Bacilli</taxon>
        <taxon>Lactobacillales</taxon>
        <taxon>Carnobacteriaceae</taxon>
    </lineage>
</organism>
<dbReference type="NCBIfam" id="NF001399">
    <property type="entry name" value="PRK00283.1"/>
    <property type="match status" value="1"/>
</dbReference>